<organism evidence="1 2">
    <name type="scientific">Acuticoccus mangrovi</name>
    <dbReference type="NCBI Taxonomy" id="2796142"/>
    <lineage>
        <taxon>Bacteria</taxon>
        <taxon>Pseudomonadati</taxon>
        <taxon>Pseudomonadota</taxon>
        <taxon>Alphaproteobacteria</taxon>
        <taxon>Hyphomicrobiales</taxon>
        <taxon>Amorphaceae</taxon>
        <taxon>Acuticoccus</taxon>
    </lineage>
</organism>
<dbReference type="Proteomes" id="UP000609531">
    <property type="component" value="Unassembled WGS sequence"/>
</dbReference>
<sequence length="317" mass="34493">MLATTFNLPDGKAGLLSRGGHSTVVVLGAGRSGTTMTVGILQRMGLEFGDRLNAVGEDVDLIARFKPTGRAMLPWNLVRLPFRFAAILKRRRAQFGTFAFKCPYMNPFLLLVAPRIPNAIYIVVMRNPLQTSLSGERYVGPPLTARLLETVVAELCIALLLRLTKRPVLIYPYEAGVAEPEKLVDAIATYTGLAVSEPARRDAEAFVAPNSGYKSVRRLVGHIEAITPHGARGWAVDTFADTPVPLAFIADGRTITETVADRQRDDVAELALHPTGRCGFVASFDPPLSEAQLKTLRVRTTDTGYELLNRPGNAAAR</sequence>
<evidence type="ECO:0008006" key="3">
    <source>
        <dbReference type="Google" id="ProtNLM"/>
    </source>
</evidence>
<dbReference type="EMBL" id="JAEKJA010000001">
    <property type="protein sequence ID" value="MBJ3774610.1"/>
    <property type="molecule type" value="Genomic_DNA"/>
</dbReference>
<comment type="caution">
    <text evidence="1">The sequence shown here is derived from an EMBL/GenBank/DDBJ whole genome shotgun (WGS) entry which is preliminary data.</text>
</comment>
<dbReference type="SUPFAM" id="SSF52540">
    <property type="entry name" value="P-loop containing nucleoside triphosphate hydrolases"/>
    <property type="match status" value="1"/>
</dbReference>
<dbReference type="AlphaFoldDB" id="A0A934MF68"/>
<accession>A0A934MF68</accession>
<dbReference type="Gene3D" id="3.40.50.300">
    <property type="entry name" value="P-loop containing nucleotide triphosphate hydrolases"/>
    <property type="match status" value="1"/>
</dbReference>
<reference evidence="1" key="1">
    <citation type="submission" date="2020-12" db="EMBL/GenBank/DDBJ databases">
        <title>Bacterial taxonomy.</title>
        <authorList>
            <person name="Pan X."/>
        </authorList>
    </citation>
    <scope>NUCLEOTIDE SEQUENCE</scope>
    <source>
        <strain evidence="1">B2012</strain>
    </source>
</reference>
<gene>
    <name evidence="1" type="ORF">JCR33_02870</name>
</gene>
<name>A0A934MF68_9HYPH</name>
<evidence type="ECO:0000313" key="1">
    <source>
        <dbReference type="EMBL" id="MBJ3774610.1"/>
    </source>
</evidence>
<dbReference type="RefSeq" id="WP_198880477.1">
    <property type="nucleotide sequence ID" value="NZ_JAEKJA010000001.1"/>
</dbReference>
<keyword evidence="2" id="KW-1185">Reference proteome</keyword>
<protein>
    <recommendedName>
        <fullName evidence="3">Sulfotransferase family protein</fullName>
    </recommendedName>
</protein>
<dbReference type="InterPro" id="IPR027417">
    <property type="entry name" value="P-loop_NTPase"/>
</dbReference>
<proteinExistence type="predicted"/>
<evidence type="ECO:0000313" key="2">
    <source>
        <dbReference type="Proteomes" id="UP000609531"/>
    </source>
</evidence>